<keyword evidence="1" id="KW-0472">Membrane</keyword>
<evidence type="ECO:0000313" key="2">
    <source>
        <dbReference type="EMBL" id="RUM98039.1"/>
    </source>
</evidence>
<dbReference type="OrthoDB" id="7173870at2"/>
<protein>
    <submittedName>
        <fullName evidence="2">Cbb3-type cytochrome c oxidase subunit 3</fullName>
    </submittedName>
</protein>
<dbReference type="Proteomes" id="UP000281647">
    <property type="component" value="Unassembled WGS sequence"/>
</dbReference>
<evidence type="ECO:0000313" key="3">
    <source>
        <dbReference type="Proteomes" id="UP000281647"/>
    </source>
</evidence>
<keyword evidence="3" id="KW-1185">Reference proteome</keyword>
<dbReference type="AlphaFoldDB" id="A0A432V7C7"/>
<organism evidence="2 3">
    <name type="scientific">Borborobacter arsenicus</name>
    <dbReference type="NCBI Taxonomy" id="1851146"/>
    <lineage>
        <taxon>Bacteria</taxon>
        <taxon>Pseudomonadati</taxon>
        <taxon>Pseudomonadota</taxon>
        <taxon>Alphaproteobacteria</taxon>
        <taxon>Hyphomicrobiales</taxon>
        <taxon>Phyllobacteriaceae</taxon>
        <taxon>Borborobacter</taxon>
    </lineage>
</organism>
<dbReference type="Pfam" id="PF05545">
    <property type="entry name" value="FixQ"/>
    <property type="match status" value="1"/>
</dbReference>
<dbReference type="EMBL" id="RKST01000008">
    <property type="protein sequence ID" value="RUM98039.1"/>
    <property type="molecule type" value="Genomic_DNA"/>
</dbReference>
<dbReference type="InterPro" id="IPR008621">
    <property type="entry name" value="Cbb3-typ_cyt_oxidase_comp"/>
</dbReference>
<reference evidence="2 3" key="1">
    <citation type="submission" date="2018-11" db="EMBL/GenBank/DDBJ databases">
        <title>Pseudaminobacter arsenicus sp. nov., an arsenic-resistant bacterium isolated from arsenic-rich aquifers.</title>
        <authorList>
            <person name="Mu Y."/>
        </authorList>
    </citation>
    <scope>NUCLEOTIDE SEQUENCE [LARGE SCALE GENOMIC DNA]</scope>
    <source>
        <strain evidence="2 3">CB3</strain>
    </source>
</reference>
<accession>A0A432V7C7</accession>
<keyword evidence="1" id="KW-1133">Transmembrane helix</keyword>
<dbReference type="CDD" id="cd01324">
    <property type="entry name" value="cbb3_Oxidase_CcoQ"/>
    <property type="match status" value="1"/>
</dbReference>
<dbReference type="RefSeq" id="WP_128626911.1">
    <property type="nucleotide sequence ID" value="NZ_RKST01000008.1"/>
</dbReference>
<comment type="caution">
    <text evidence="2">The sequence shown here is derived from an EMBL/GenBank/DDBJ whole genome shotgun (WGS) entry which is preliminary data.</text>
</comment>
<evidence type="ECO:0000256" key="1">
    <source>
        <dbReference type="SAM" id="Phobius"/>
    </source>
</evidence>
<name>A0A432V7C7_9HYPH</name>
<feature type="transmembrane region" description="Helical" evidence="1">
    <location>
        <begin position="15"/>
        <end position="33"/>
    </location>
</feature>
<gene>
    <name evidence="2" type="ORF">EET67_10540</name>
</gene>
<keyword evidence="1" id="KW-0812">Transmembrane</keyword>
<sequence length="56" mass="6457">MDFSHDTLVAFSKSWGLFYLLAMAAGVLIYTFWPSNKKRFDRAKKSILDKDDKPGK</sequence>
<proteinExistence type="predicted"/>